<dbReference type="Proteomes" id="UP000298745">
    <property type="component" value="Chromosome"/>
</dbReference>
<dbReference type="PANTHER" id="PTHR10744">
    <property type="entry name" value="40S RIBOSOMAL PROTEIN S11 FAMILY MEMBER"/>
    <property type="match status" value="1"/>
</dbReference>
<dbReference type="EMBL" id="CP034864">
    <property type="protein sequence ID" value="QCI24019.1"/>
    <property type="molecule type" value="Genomic_DNA"/>
</dbReference>
<dbReference type="PROSITE" id="PS00056">
    <property type="entry name" value="RIBOSOMAL_S17"/>
    <property type="match status" value="1"/>
</dbReference>
<organism evidence="8 9">
    <name type="scientific">Buchnera aphidicola</name>
    <name type="common">Macrosiphoniella sanborni</name>
    <dbReference type="NCBI Taxonomy" id="1241865"/>
    <lineage>
        <taxon>Bacteria</taxon>
        <taxon>Pseudomonadati</taxon>
        <taxon>Pseudomonadota</taxon>
        <taxon>Gammaproteobacteria</taxon>
        <taxon>Enterobacterales</taxon>
        <taxon>Erwiniaceae</taxon>
        <taxon>Buchnera</taxon>
    </lineage>
</organism>
<name>A0A4D6Y4J6_9GAMM</name>
<dbReference type="GO" id="GO:0022627">
    <property type="term" value="C:cytosolic small ribosomal subunit"/>
    <property type="evidence" value="ECO:0007669"/>
    <property type="project" value="UniProtKB-UniRule"/>
</dbReference>
<dbReference type="PANTHER" id="PTHR10744:SF1">
    <property type="entry name" value="SMALL RIBOSOMAL SUBUNIT PROTEIN US17M"/>
    <property type="match status" value="1"/>
</dbReference>
<protein>
    <recommendedName>
        <fullName evidence="6">Small ribosomal subunit protein uS17</fullName>
    </recommendedName>
</protein>
<dbReference type="GO" id="GO:0006412">
    <property type="term" value="P:translation"/>
    <property type="evidence" value="ECO:0007669"/>
    <property type="project" value="UniProtKB-UniRule"/>
</dbReference>
<evidence type="ECO:0000313" key="8">
    <source>
        <dbReference type="EMBL" id="QCI24019.1"/>
    </source>
</evidence>
<dbReference type="GO" id="GO:0003735">
    <property type="term" value="F:structural constituent of ribosome"/>
    <property type="evidence" value="ECO:0007669"/>
    <property type="project" value="UniProtKB-UniRule"/>
</dbReference>
<dbReference type="InterPro" id="IPR000266">
    <property type="entry name" value="Ribosomal_uS17"/>
</dbReference>
<dbReference type="AlphaFoldDB" id="A0A4D6Y4J6"/>
<comment type="similarity">
    <text evidence="1 6 7">Belongs to the universal ribosomal protein uS17 family.</text>
</comment>
<dbReference type="InterPro" id="IPR012340">
    <property type="entry name" value="NA-bd_OB-fold"/>
</dbReference>
<dbReference type="NCBIfam" id="NF004123">
    <property type="entry name" value="PRK05610.1"/>
    <property type="match status" value="1"/>
</dbReference>
<evidence type="ECO:0000256" key="6">
    <source>
        <dbReference type="HAMAP-Rule" id="MF_01345"/>
    </source>
</evidence>
<dbReference type="Gene3D" id="2.40.50.140">
    <property type="entry name" value="Nucleic acid-binding proteins"/>
    <property type="match status" value="1"/>
</dbReference>
<keyword evidence="4 6" id="KW-0689">Ribosomal protein</keyword>
<dbReference type="InterPro" id="IPR019984">
    <property type="entry name" value="Ribosomal_uS17_bact/chlr"/>
</dbReference>
<evidence type="ECO:0000256" key="4">
    <source>
        <dbReference type="ARBA" id="ARBA00022980"/>
    </source>
</evidence>
<dbReference type="OrthoDB" id="9811714at2"/>
<proteinExistence type="inferred from homology"/>
<keyword evidence="3 6" id="KW-0694">RNA-binding</keyword>
<evidence type="ECO:0000256" key="2">
    <source>
        <dbReference type="ARBA" id="ARBA00022730"/>
    </source>
</evidence>
<reference evidence="8 9" key="2">
    <citation type="submission" date="2019-05" db="EMBL/GenBank/DDBJ databases">
        <title>Genome evolution of the obligate endosymbiont Buchnera aphidicola.</title>
        <authorList>
            <person name="Moran N.A."/>
        </authorList>
    </citation>
    <scope>NUCLEOTIDE SEQUENCE [LARGE SCALE GENOMIC DNA]</scope>
    <source>
        <strain evidence="8 9">Msa</strain>
    </source>
</reference>
<gene>
    <name evidence="6 8" type="primary">rpsQ</name>
    <name evidence="8" type="ORF">D9V74_02450</name>
</gene>
<dbReference type="NCBIfam" id="TIGR03635">
    <property type="entry name" value="uS17_bact"/>
    <property type="match status" value="1"/>
</dbReference>
<dbReference type="HAMAP" id="MF_01345_B">
    <property type="entry name" value="Ribosomal_uS17_B"/>
    <property type="match status" value="1"/>
</dbReference>
<keyword evidence="2 6" id="KW-0699">rRNA-binding</keyword>
<dbReference type="GO" id="GO:0019843">
    <property type="term" value="F:rRNA binding"/>
    <property type="evidence" value="ECO:0007669"/>
    <property type="project" value="UniProtKB-UniRule"/>
</dbReference>
<evidence type="ECO:0000313" key="9">
    <source>
        <dbReference type="Proteomes" id="UP000298745"/>
    </source>
</evidence>
<evidence type="ECO:0000256" key="3">
    <source>
        <dbReference type="ARBA" id="ARBA00022884"/>
    </source>
</evidence>
<dbReference type="CDD" id="cd00364">
    <property type="entry name" value="Ribosomal_uS17"/>
    <property type="match status" value="1"/>
</dbReference>
<dbReference type="PRINTS" id="PR00973">
    <property type="entry name" value="RIBOSOMALS17"/>
</dbReference>
<evidence type="ECO:0000256" key="1">
    <source>
        <dbReference type="ARBA" id="ARBA00010254"/>
    </source>
</evidence>
<keyword evidence="5 6" id="KW-0687">Ribonucleoprotein</keyword>
<comment type="function">
    <text evidence="6">One of the primary rRNA binding proteins, it binds specifically to the 5'-end of 16S ribosomal RNA.</text>
</comment>
<reference evidence="8 9" key="1">
    <citation type="submission" date="2018-12" db="EMBL/GenBank/DDBJ databases">
        <authorList>
            <person name="Chong R.A."/>
        </authorList>
    </citation>
    <scope>NUCLEOTIDE SEQUENCE [LARGE SCALE GENOMIC DNA]</scope>
    <source>
        <strain evidence="8 9">Msa</strain>
    </source>
</reference>
<evidence type="ECO:0000256" key="7">
    <source>
        <dbReference type="RuleBase" id="RU003872"/>
    </source>
</evidence>
<evidence type="ECO:0000256" key="5">
    <source>
        <dbReference type="ARBA" id="ARBA00023274"/>
    </source>
</evidence>
<dbReference type="Pfam" id="PF00366">
    <property type="entry name" value="Ribosomal_S17"/>
    <property type="match status" value="1"/>
</dbReference>
<sequence>MEKIRTLKGRVMSNKMQKSAVVAIERFVKHVVYGKFIKRTTKIHIHDEENECNVGDFIEIRESRPISKKKSWVLVRIIEKNNLINKITNK</sequence>
<dbReference type="SUPFAM" id="SSF50249">
    <property type="entry name" value="Nucleic acid-binding proteins"/>
    <property type="match status" value="1"/>
</dbReference>
<comment type="subunit">
    <text evidence="6">Part of the 30S ribosomal subunit.</text>
</comment>
<dbReference type="InterPro" id="IPR019979">
    <property type="entry name" value="Ribosomal_uS17_CS"/>
</dbReference>
<accession>A0A4D6Y4J6</accession>